<dbReference type="PANTHER" id="PTHR30329">
    <property type="entry name" value="STATOR ELEMENT OF FLAGELLAR MOTOR COMPLEX"/>
    <property type="match status" value="1"/>
</dbReference>
<dbReference type="SUPFAM" id="SSF103088">
    <property type="entry name" value="OmpA-like"/>
    <property type="match status" value="1"/>
</dbReference>
<evidence type="ECO:0000256" key="4">
    <source>
        <dbReference type="ARBA" id="ARBA00022692"/>
    </source>
</evidence>
<dbReference type="AlphaFoldDB" id="A0A1Y2K4S2"/>
<evidence type="ECO:0000259" key="9">
    <source>
        <dbReference type="PROSITE" id="PS51123"/>
    </source>
</evidence>
<organism evidence="10 11">
    <name type="scientific">Magnetofaba australis IT-1</name>
    <dbReference type="NCBI Taxonomy" id="1434232"/>
    <lineage>
        <taxon>Bacteria</taxon>
        <taxon>Pseudomonadati</taxon>
        <taxon>Pseudomonadota</taxon>
        <taxon>Magnetococcia</taxon>
        <taxon>Magnetococcales</taxon>
        <taxon>Magnetococcaceae</taxon>
        <taxon>Magnetofaba</taxon>
    </lineage>
</organism>
<feature type="domain" description="OmpA-like" evidence="9">
    <location>
        <begin position="80"/>
        <end position="206"/>
    </location>
</feature>
<dbReference type="STRING" id="1434232.MAIT1_04282"/>
<dbReference type="Pfam" id="PF13677">
    <property type="entry name" value="MotB_plug"/>
    <property type="match status" value="1"/>
</dbReference>
<keyword evidence="11" id="KW-1185">Reference proteome</keyword>
<keyword evidence="6 7" id="KW-0472">Membrane</keyword>
<proteinExistence type="inferred from homology"/>
<evidence type="ECO:0000256" key="1">
    <source>
        <dbReference type="ARBA" id="ARBA00004162"/>
    </source>
</evidence>
<dbReference type="InterPro" id="IPR025713">
    <property type="entry name" value="MotB-like_N_dom"/>
</dbReference>
<gene>
    <name evidence="10" type="ORF">MAIT1_04282</name>
</gene>
<accession>A0A1Y2K4S2</accession>
<evidence type="ECO:0000313" key="10">
    <source>
        <dbReference type="EMBL" id="OSM04380.1"/>
    </source>
</evidence>
<evidence type="ECO:0000256" key="5">
    <source>
        <dbReference type="ARBA" id="ARBA00022989"/>
    </source>
</evidence>
<keyword evidence="3" id="KW-1003">Cell membrane</keyword>
<evidence type="ECO:0000256" key="6">
    <source>
        <dbReference type="ARBA" id="ARBA00023136"/>
    </source>
</evidence>
<keyword evidence="4 8" id="KW-0812">Transmembrane</keyword>
<dbReference type="PANTHER" id="PTHR30329:SF21">
    <property type="entry name" value="LIPOPROTEIN YIAD-RELATED"/>
    <property type="match status" value="1"/>
</dbReference>
<dbReference type="PROSITE" id="PS51123">
    <property type="entry name" value="OMPA_2"/>
    <property type="match status" value="1"/>
</dbReference>
<dbReference type="Pfam" id="PF00691">
    <property type="entry name" value="OmpA"/>
    <property type="match status" value="1"/>
</dbReference>
<dbReference type="EMBL" id="LVJN01000019">
    <property type="protein sequence ID" value="OSM04380.1"/>
    <property type="molecule type" value="Genomic_DNA"/>
</dbReference>
<dbReference type="InterPro" id="IPR036737">
    <property type="entry name" value="OmpA-like_sf"/>
</dbReference>
<dbReference type="GO" id="GO:0005886">
    <property type="term" value="C:plasma membrane"/>
    <property type="evidence" value="ECO:0007669"/>
    <property type="project" value="UniProtKB-SubCell"/>
</dbReference>
<evidence type="ECO:0000256" key="2">
    <source>
        <dbReference type="ARBA" id="ARBA00008914"/>
    </source>
</evidence>
<keyword evidence="5 8" id="KW-1133">Transmembrane helix</keyword>
<evidence type="ECO:0000313" key="11">
    <source>
        <dbReference type="Proteomes" id="UP000194003"/>
    </source>
</evidence>
<comment type="caution">
    <text evidence="10">The sequence shown here is derived from an EMBL/GenBank/DDBJ whole genome shotgun (WGS) entry which is preliminary data.</text>
</comment>
<comment type="subcellular location">
    <subcellularLocation>
        <location evidence="1">Cell membrane</location>
        <topology evidence="1">Single-pass membrane protein</topology>
    </subcellularLocation>
</comment>
<dbReference type="InterPro" id="IPR050330">
    <property type="entry name" value="Bact_OuterMem_StrucFunc"/>
</dbReference>
<evidence type="ECO:0000256" key="3">
    <source>
        <dbReference type="ARBA" id="ARBA00022475"/>
    </source>
</evidence>
<dbReference type="InterPro" id="IPR006665">
    <property type="entry name" value="OmpA-like"/>
</dbReference>
<feature type="transmembrane region" description="Helical" evidence="8">
    <location>
        <begin position="24"/>
        <end position="44"/>
    </location>
</feature>
<reference evidence="10 11" key="1">
    <citation type="journal article" date="2016" name="BMC Genomics">
        <title>Combined genomic and structural analyses of a cultured magnetotactic bacterium reveals its niche adaptation to a dynamic environment.</title>
        <authorList>
            <person name="Araujo A.C."/>
            <person name="Morillo V."/>
            <person name="Cypriano J."/>
            <person name="Teixeira L.C."/>
            <person name="Leao P."/>
            <person name="Lyra S."/>
            <person name="Almeida L.G."/>
            <person name="Bazylinski D.A."/>
            <person name="Vasconcellos A.T."/>
            <person name="Abreu F."/>
            <person name="Lins U."/>
        </authorList>
    </citation>
    <scope>NUCLEOTIDE SEQUENCE [LARGE SCALE GENOMIC DNA]</scope>
    <source>
        <strain evidence="10 11">IT-1</strain>
    </source>
</reference>
<evidence type="ECO:0000256" key="7">
    <source>
        <dbReference type="PROSITE-ProRule" id="PRU00473"/>
    </source>
</evidence>
<dbReference type="Proteomes" id="UP000194003">
    <property type="component" value="Unassembled WGS sequence"/>
</dbReference>
<sequence>MRIATQARRTETADNPFWISYADLMTALVMLFLVVMSISMVAVASRDEARMKEREVQIGEIFDDLEQAGREAKLPLVVDRNAQTIGFGDQAQFGLDSYYLHPQTIESLQAFVPLLLDSQRREAGGKWLKRIHIEGYTDDIGTYLYNVHLSLNRAQAVLCALMSTDVPMEDKRLLQRMIVIDGATTTSVRESREASRRVEIRLEFRTLDDTAPLAPLLNMEMGRCPLPNKPDEVIKEVPPELQKAPDVYKKS</sequence>
<comment type="similarity">
    <text evidence="2">Belongs to the MotB family.</text>
</comment>
<name>A0A1Y2K4S2_9PROT</name>
<evidence type="ECO:0000256" key="8">
    <source>
        <dbReference type="SAM" id="Phobius"/>
    </source>
</evidence>
<dbReference type="Gene3D" id="3.30.1330.60">
    <property type="entry name" value="OmpA-like domain"/>
    <property type="match status" value="1"/>
</dbReference>
<protein>
    <submittedName>
        <fullName evidence="10">Putative OmpA/MotB domain-containing protein</fullName>
    </submittedName>
</protein>